<accession>A0A837CNT4</accession>
<comment type="caution">
    <text evidence="2">The sequence shown here is derived from an EMBL/GenBank/DDBJ whole genome shotgun (WGS) entry which is preliminary data.</text>
</comment>
<evidence type="ECO:0000313" key="2">
    <source>
        <dbReference type="EMBL" id="KGJ70323.1"/>
    </source>
</evidence>
<protein>
    <submittedName>
        <fullName evidence="2">Uncharacterized protein</fullName>
    </submittedName>
</protein>
<proteinExistence type="predicted"/>
<evidence type="ECO:0000256" key="1">
    <source>
        <dbReference type="SAM" id="MobiDB-lite"/>
    </source>
</evidence>
<evidence type="ECO:0000313" key="3">
    <source>
        <dbReference type="Proteomes" id="UP000024900"/>
    </source>
</evidence>
<feature type="compositionally biased region" description="Basic and acidic residues" evidence="1">
    <location>
        <begin position="1"/>
        <end position="18"/>
    </location>
</feature>
<dbReference type="Proteomes" id="UP000024900">
    <property type="component" value="Unassembled WGS sequence"/>
</dbReference>
<dbReference type="EMBL" id="ADOU02000004">
    <property type="protein sequence ID" value="KGJ70323.1"/>
    <property type="molecule type" value="Genomic_DNA"/>
</dbReference>
<feature type="region of interest" description="Disordered" evidence="1">
    <location>
        <begin position="68"/>
        <end position="101"/>
    </location>
</feature>
<feature type="compositionally biased region" description="Basic residues" evidence="1">
    <location>
        <begin position="68"/>
        <end position="83"/>
    </location>
</feature>
<sequence length="119" mass="13719">MTRRPHPQELDRSNDGQDHTVLPYARPAISPQFSQPCRRSRKLTGETNLTASLIQHEVLGSRRAIRPAHASRARRCRVHRKPGSRNVTTQDRPSRLSRDGRHIRQIRISAKWNIFAQAD</sequence>
<organism evidence="2 3">
    <name type="scientific">Bradyrhizobium diazoefficiens SEMIA 5080</name>
    <dbReference type="NCBI Taxonomy" id="754504"/>
    <lineage>
        <taxon>Bacteria</taxon>
        <taxon>Pseudomonadati</taxon>
        <taxon>Pseudomonadota</taxon>
        <taxon>Alphaproteobacteria</taxon>
        <taxon>Hyphomicrobiales</taxon>
        <taxon>Nitrobacteraceae</taxon>
        <taxon>Bradyrhizobium</taxon>
    </lineage>
</organism>
<name>A0A837CNT4_9BRAD</name>
<feature type="region of interest" description="Disordered" evidence="1">
    <location>
        <begin position="1"/>
        <end position="42"/>
    </location>
</feature>
<gene>
    <name evidence="2" type="ORF">BJA5080_07039</name>
</gene>
<feature type="compositionally biased region" description="Basic and acidic residues" evidence="1">
    <location>
        <begin position="92"/>
        <end position="101"/>
    </location>
</feature>
<dbReference type="AlphaFoldDB" id="A0A837CNT4"/>
<reference evidence="2 3" key="1">
    <citation type="journal article" date="2014" name="BMC Genomics">
        <title>Comparative genomics of Bradyrhizobium japonicum CPAC 15 and Bradyrhizobium diazoefficiens CPAC 7: elite model strains for understanding symbiotic performance with soybean.</title>
        <authorList>
            <person name="Siqueira A.F."/>
            <person name="Ormeno-Orrillo E."/>
            <person name="Souza R.C."/>
            <person name="Rodrigues E.P."/>
            <person name="Almeida L.G."/>
            <person name="Barcellos F.G."/>
            <person name="Batista J.S."/>
            <person name="Nakatami A.S."/>
            <person name="Martinez-Romero E."/>
            <person name="Vasconcelos A.T."/>
            <person name="Hungria M."/>
        </authorList>
    </citation>
    <scope>NUCLEOTIDE SEQUENCE [LARGE SCALE GENOMIC DNA]</scope>
    <source>
        <strain evidence="2 3">SEMIA 5080</strain>
    </source>
</reference>